<dbReference type="Pfam" id="PF02954">
    <property type="entry name" value="HTH_8"/>
    <property type="match status" value="1"/>
</dbReference>
<dbReference type="PANTHER" id="PTHR32071">
    <property type="entry name" value="TRANSCRIPTIONAL REGULATORY PROTEIN"/>
    <property type="match status" value="1"/>
</dbReference>
<dbReference type="Pfam" id="PF25601">
    <property type="entry name" value="AAA_lid_14"/>
    <property type="match status" value="1"/>
</dbReference>
<dbReference type="InterPro" id="IPR009057">
    <property type="entry name" value="Homeodomain-like_sf"/>
</dbReference>
<dbReference type="FunFam" id="3.40.50.300:FF:000006">
    <property type="entry name" value="DNA-binding transcriptional regulator NtrC"/>
    <property type="match status" value="1"/>
</dbReference>
<dbReference type="Proteomes" id="UP000553706">
    <property type="component" value="Unassembled WGS sequence"/>
</dbReference>
<dbReference type="InterPro" id="IPR027417">
    <property type="entry name" value="P-loop_NTPase"/>
</dbReference>
<evidence type="ECO:0000256" key="5">
    <source>
        <dbReference type="ARBA" id="ARBA00023159"/>
    </source>
</evidence>
<keyword evidence="3" id="KW-0902">Two-component regulatory system</keyword>
<dbReference type="PROSITE" id="PS50045">
    <property type="entry name" value="SIGMA54_INTERACT_4"/>
    <property type="match status" value="1"/>
</dbReference>
<dbReference type="SMART" id="SM00382">
    <property type="entry name" value="AAA"/>
    <property type="match status" value="1"/>
</dbReference>
<organism evidence="8 9">
    <name type="scientific">Acidocella aromatica</name>
    <dbReference type="NCBI Taxonomy" id="1303579"/>
    <lineage>
        <taxon>Bacteria</taxon>
        <taxon>Pseudomonadati</taxon>
        <taxon>Pseudomonadota</taxon>
        <taxon>Alphaproteobacteria</taxon>
        <taxon>Acetobacterales</taxon>
        <taxon>Acidocellaceae</taxon>
        <taxon>Acidocella</taxon>
    </lineage>
</organism>
<comment type="caution">
    <text evidence="8">The sequence shown here is derived from an EMBL/GenBank/DDBJ whole genome shotgun (WGS) entry which is preliminary data.</text>
</comment>
<dbReference type="InterPro" id="IPR002197">
    <property type="entry name" value="HTH_Fis"/>
</dbReference>
<dbReference type="SUPFAM" id="SSF52540">
    <property type="entry name" value="P-loop containing nucleoside triphosphate hydrolases"/>
    <property type="match status" value="1"/>
</dbReference>
<keyword evidence="4" id="KW-0805">Transcription regulation</keyword>
<evidence type="ECO:0000256" key="4">
    <source>
        <dbReference type="ARBA" id="ARBA00023015"/>
    </source>
</evidence>
<evidence type="ECO:0000256" key="2">
    <source>
        <dbReference type="ARBA" id="ARBA00022840"/>
    </source>
</evidence>
<protein>
    <submittedName>
        <fullName evidence="8">Transcriptional regulator with PAS, ATPase and Fis domain</fullName>
    </submittedName>
</protein>
<dbReference type="PROSITE" id="PS00676">
    <property type="entry name" value="SIGMA54_INTERACT_2"/>
    <property type="match status" value="1"/>
</dbReference>
<dbReference type="GO" id="GO:0043565">
    <property type="term" value="F:sequence-specific DNA binding"/>
    <property type="evidence" value="ECO:0007669"/>
    <property type="project" value="InterPro"/>
</dbReference>
<evidence type="ECO:0000256" key="1">
    <source>
        <dbReference type="ARBA" id="ARBA00022741"/>
    </source>
</evidence>
<dbReference type="InterPro" id="IPR025943">
    <property type="entry name" value="Sigma_54_int_dom_ATP-bd_2"/>
</dbReference>
<keyword evidence="2" id="KW-0067">ATP-binding</keyword>
<dbReference type="RefSeq" id="WP_183264995.1">
    <property type="nucleotide sequence ID" value="NZ_JACHFJ010000001.1"/>
</dbReference>
<evidence type="ECO:0000259" key="7">
    <source>
        <dbReference type="PROSITE" id="PS50045"/>
    </source>
</evidence>
<keyword evidence="1" id="KW-0547">Nucleotide-binding</keyword>
<gene>
    <name evidence="8" type="ORF">HNP71_000215</name>
</gene>
<dbReference type="EMBL" id="JACHFJ010000001">
    <property type="protein sequence ID" value="MBB5371991.1"/>
    <property type="molecule type" value="Genomic_DNA"/>
</dbReference>
<reference evidence="8 9" key="1">
    <citation type="submission" date="2020-08" db="EMBL/GenBank/DDBJ databases">
        <title>Genomic Encyclopedia of Type Strains, Phase IV (KMG-IV): sequencing the most valuable type-strain genomes for metagenomic binning, comparative biology and taxonomic classification.</title>
        <authorList>
            <person name="Goeker M."/>
        </authorList>
    </citation>
    <scope>NUCLEOTIDE SEQUENCE [LARGE SCALE GENOMIC DNA]</scope>
    <source>
        <strain evidence="8 9">DSM 27026</strain>
    </source>
</reference>
<dbReference type="InterPro" id="IPR002078">
    <property type="entry name" value="Sigma_54_int"/>
</dbReference>
<evidence type="ECO:0000256" key="6">
    <source>
        <dbReference type="ARBA" id="ARBA00023163"/>
    </source>
</evidence>
<keyword evidence="5" id="KW-0010">Activator</keyword>
<dbReference type="GO" id="GO:0000160">
    <property type="term" value="P:phosphorelay signal transduction system"/>
    <property type="evidence" value="ECO:0007669"/>
    <property type="project" value="UniProtKB-KW"/>
</dbReference>
<dbReference type="InterPro" id="IPR003593">
    <property type="entry name" value="AAA+_ATPase"/>
</dbReference>
<dbReference type="SUPFAM" id="SSF46689">
    <property type="entry name" value="Homeodomain-like"/>
    <property type="match status" value="1"/>
</dbReference>
<sequence>MVAHHPVHTEFQAGGLSYGRDEADKRQEFIVGDCATMREVFERIRRFSKYDAPVLISGETGTGKELAAQAIHQRSERKNGPFIAINCAALPASLIASELFGYEKGAFTGALTRKLGLIEQANNGTLFLDEIGDLPLDLQAHMLRFLQEHTITRLGGHTAIQVNARVISASHVNLEAAMAAGIFRDDLFYRLNVLPLRMPSLRERESDLLLLATYFLRRITKELGTDVMEFTPEAKSIIQAYSWPGNVREMIAAVRRAVVMSSSNVIRAEDLAIQIKPEIEQPKTSQVLPLARRLQPGSDQERNVMLQALARNRNNVTKAAAEIGVSRVTFYRMAKRHPDALQSISRQEPDI</sequence>
<dbReference type="Pfam" id="PF00158">
    <property type="entry name" value="Sigma54_activat"/>
    <property type="match status" value="1"/>
</dbReference>
<dbReference type="PANTHER" id="PTHR32071:SF113">
    <property type="entry name" value="ALGINATE BIOSYNTHESIS TRANSCRIPTIONAL REGULATORY PROTEIN ALGB"/>
    <property type="match status" value="1"/>
</dbReference>
<dbReference type="AlphaFoldDB" id="A0A840VK73"/>
<proteinExistence type="predicted"/>
<accession>A0A840VK73</accession>
<evidence type="ECO:0000313" key="9">
    <source>
        <dbReference type="Proteomes" id="UP000553706"/>
    </source>
</evidence>
<dbReference type="Gene3D" id="3.40.50.300">
    <property type="entry name" value="P-loop containing nucleotide triphosphate hydrolases"/>
    <property type="match status" value="1"/>
</dbReference>
<evidence type="ECO:0000313" key="8">
    <source>
        <dbReference type="EMBL" id="MBB5371991.1"/>
    </source>
</evidence>
<keyword evidence="9" id="KW-1185">Reference proteome</keyword>
<dbReference type="InterPro" id="IPR058031">
    <property type="entry name" value="AAA_lid_NorR"/>
</dbReference>
<keyword evidence="6" id="KW-0804">Transcription</keyword>
<dbReference type="Gene3D" id="1.10.10.60">
    <property type="entry name" value="Homeodomain-like"/>
    <property type="match status" value="1"/>
</dbReference>
<dbReference type="Gene3D" id="1.10.8.60">
    <property type="match status" value="1"/>
</dbReference>
<feature type="domain" description="Sigma-54 factor interaction" evidence="7">
    <location>
        <begin position="30"/>
        <end position="259"/>
    </location>
</feature>
<dbReference type="CDD" id="cd00009">
    <property type="entry name" value="AAA"/>
    <property type="match status" value="1"/>
</dbReference>
<evidence type="ECO:0000256" key="3">
    <source>
        <dbReference type="ARBA" id="ARBA00023012"/>
    </source>
</evidence>
<dbReference type="GO" id="GO:0006355">
    <property type="term" value="P:regulation of DNA-templated transcription"/>
    <property type="evidence" value="ECO:0007669"/>
    <property type="project" value="InterPro"/>
</dbReference>
<dbReference type="GO" id="GO:0005524">
    <property type="term" value="F:ATP binding"/>
    <property type="evidence" value="ECO:0007669"/>
    <property type="project" value="UniProtKB-KW"/>
</dbReference>
<name>A0A840VK73_9PROT</name>